<name>A0AAX2ZWC4_9MYCO</name>
<dbReference type="RefSeq" id="WP_162563899.1">
    <property type="nucleotide sequence ID" value="NZ_AP022579.1"/>
</dbReference>
<dbReference type="Proteomes" id="UP001162885">
    <property type="component" value="Chromosome"/>
</dbReference>
<dbReference type="PANTHER" id="PTHR34069">
    <property type="entry name" value="3-OXOACYL-[ACYL-CARRIER-PROTEIN] SYNTHASE 3"/>
    <property type="match status" value="1"/>
</dbReference>
<dbReference type="EMBL" id="CP060016">
    <property type="protein sequence ID" value="UNB99415.1"/>
    <property type="molecule type" value="Genomic_DNA"/>
</dbReference>
<keyword evidence="1" id="KW-0808">Transferase</keyword>
<evidence type="ECO:0000259" key="3">
    <source>
        <dbReference type="Pfam" id="PF08541"/>
    </source>
</evidence>
<accession>A0AAX2ZWC4</accession>
<dbReference type="Proteomes" id="UP000466683">
    <property type="component" value="Chromosome"/>
</dbReference>
<dbReference type="GO" id="GO:0016746">
    <property type="term" value="F:acyltransferase activity"/>
    <property type="evidence" value="ECO:0007669"/>
    <property type="project" value="UniProtKB-KW"/>
</dbReference>
<keyword evidence="2" id="KW-0012">Acyltransferase</keyword>
<dbReference type="AlphaFoldDB" id="A0AAX2ZWC4"/>
<dbReference type="Gene3D" id="3.40.47.10">
    <property type="match status" value="2"/>
</dbReference>
<dbReference type="SUPFAM" id="SSF53901">
    <property type="entry name" value="Thiolase-like"/>
    <property type="match status" value="1"/>
</dbReference>
<evidence type="ECO:0000313" key="7">
    <source>
        <dbReference type="Proteomes" id="UP001162885"/>
    </source>
</evidence>
<reference evidence="4 6" key="1">
    <citation type="journal article" date="2019" name="Emerg. Microbes Infect.">
        <title>Comprehensive subspecies identification of 175 nontuberculous mycobacteria species based on 7547 genomic profiles.</title>
        <authorList>
            <person name="Matsumoto Y."/>
            <person name="Kinjo T."/>
            <person name="Motooka D."/>
            <person name="Nabeya D."/>
            <person name="Jung N."/>
            <person name="Uechi K."/>
            <person name="Horii T."/>
            <person name="Iida T."/>
            <person name="Fujita J."/>
            <person name="Nakamura S."/>
        </authorList>
    </citation>
    <scope>NUCLEOTIDE SEQUENCE [LARGE SCALE GENOMIC DNA]</scope>
    <source>
        <strain evidence="4 6">JCM 15653</strain>
    </source>
</reference>
<evidence type="ECO:0000256" key="1">
    <source>
        <dbReference type="ARBA" id="ARBA00022679"/>
    </source>
</evidence>
<dbReference type="InterPro" id="IPR016039">
    <property type="entry name" value="Thiolase-like"/>
</dbReference>
<dbReference type="InterPro" id="IPR013747">
    <property type="entry name" value="ACP_syn_III_C"/>
</dbReference>
<reference evidence="4" key="2">
    <citation type="submission" date="2020-02" db="EMBL/GenBank/DDBJ databases">
        <authorList>
            <person name="Matsumoto Y."/>
            <person name="Motooka D."/>
            <person name="Nakamura S."/>
        </authorList>
    </citation>
    <scope>NUCLEOTIDE SEQUENCE</scope>
    <source>
        <strain evidence="4">JCM 15653</strain>
    </source>
</reference>
<evidence type="ECO:0000313" key="5">
    <source>
        <dbReference type="EMBL" id="UNB99415.1"/>
    </source>
</evidence>
<evidence type="ECO:0000256" key="2">
    <source>
        <dbReference type="ARBA" id="ARBA00023315"/>
    </source>
</evidence>
<proteinExistence type="predicted"/>
<feature type="domain" description="Beta-ketoacyl-[acyl-carrier-protein] synthase III C-terminal" evidence="3">
    <location>
        <begin position="206"/>
        <end position="296"/>
    </location>
</feature>
<dbReference type="EMBL" id="AP022579">
    <property type="protein sequence ID" value="BBX89055.1"/>
    <property type="molecule type" value="Genomic_DNA"/>
</dbReference>
<protein>
    <recommendedName>
        <fullName evidence="3">Beta-ketoacyl-[acyl-carrier-protein] synthase III C-terminal domain-containing protein</fullName>
    </recommendedName>
</protein>
<sequence length="314" mass="33628">MQSVHEMVEAAGKQIDNSTLSTAADSMAASFHCGTLYQGEHFWPITNSIQQSVLGRASAGSATEIRQFCSGGLYGVMLADAVLQAGWAGDNAMVTGGDSIFYFDRHEYAASPATEGSLLGDSGFCALLNRTEGFARIVSAAARSHNPSAGMMHGRTDGAIDDPTFPTLADWIARWENYDRRGSGTVKDNAIASFRVAVGTVIECYERAGIKPDDIDWFAPSFIEPRQVTDALAMHARLRPAPGLRDFAAQFGHLTVSDFGVSLAYLMNHKIAKPGDLVMLFAAGNFVNSAAVLLRIENEVTLPFNAAQSDPAQP</sequence>
<gene>
    <name evidence="5" type="ORF">H5U98_28795</name>
    <name evidence="4" type="ORF">MBOE_07040</name>
</gene>
<evidence type="ECO:0000313" key="4">
    <source>
        <dbReference type="EMBL" id="BBX89055.1"/>
    </source>
</evidence>
<dbReference type="Pfam" id="PF08541">
    <property type="entry name" value="ACP_syn_III_C"/>
    <property type="match status" value="1"/>
</dbReference>
<dbReference type="GO" id="GO:0044550">
    <property type="term" value="P:secondary metabolite biosynthetic process"/>
    <property type="evidence" value="ECO:0007669"/>
    <property type="project" value="TreeGrafter"/>
</dbReference>
<keyword evidence="6" id="KW-1185">Reference proteome</keyword>
<organism evidence="5 7">
    <name type="scientific">Mycolicibacterium boenickei</name>
    <dbReference type="NCBI Taxonomy" id="146017"/>
    <lineage>
        <taxon>Bacteria</taxon>
        <taxon>Bacillati</taxon>
        <taxon>Actinomycetota</taxon>
        <taxon>Actinomycetes</taxon>
        <taxon>Mycobacteriales</taxon>
        <taxon>Mycobacteriaceae</taxon>
        <taxon>Mycolicibacterium</taxon>
    </lineage>
</organism>
<evidence type="ECO:0000313" key="6">
    <source>
        <dbReference type="Proteomes" id="UP000466683"/>
    </source>
</evidence>
<dbReference type="PANTHER" id="PTHR34069:SF2">
    <property type="entry name" value="BETA-KETOACYL-[ACYL-CARRIER-PROTEIN] SYNTHASE III"/>
    <property type="match status" value="1"/>
</dbReference>
<reference evidence="5 7" key="3">
    <citation type="journal article" date="2022" name="BMC Genomics">
        <title>Comparative genome analysis of mycobacteria focusing on tRNA and non-coding RNA.</title>
        <authorList>
            <person name="Behra P.R.K."/>
            <person name="Pettersson B.M.F."/>
            <person name="Ramesh M."/>
            <person name="Das S."/>
            <person name="Dasgupta S."/>
            <person name="Kirsebom L.A."/>
        </authorList>
    </citation>
    <scope>NUCLEOTIDE SEQUENCE [LARGE SCALE GENOMIC DNA]</scope>
    <source>
        <strain evidence="5 7">DSM 44677</strain>
    </source>
</reference>